<evidence type="ECO:0000256" key="6">
    <source>
        <dbReference type="ARBA" id="ARBA00078476"/>
    </source>
</evidence>
<evidence type="ECO:0000256" key="4">
    <source>
        <dbReference type="ARBA" id="ARBA00035261"/>
    </source>
</evidence>
<dbReference type="HAMAP" id="MF_00508">
    <property type="entry name" value="Ribosomal_uS10"/>
    <property type="match status" value="1"/>
</dbReference>
<evidence type="ECO:0000313" key="10">
    <source>
        <dbReference type="EMBL" id="PUU83015.1"/>
    </source>
</evidence>
<evidence type="ECO:0000313" key="11">
    <source>
        <dbReference type="Proteomes" id="UP000244722"/>
    </source>
</evidence>
<keyword evidence="7" id="KW-0175">Coiled coil</keyword>
<evidence type="ECO:0000256" key="5">
    <source>
        <dbReference type="ARBA" id="ARBA00042916"/>
    </source>
</evidence>
<dbReference type="InterPro" id="IPR036838">
    <property type="entry name" value="Ribosomal_uS10_dom_sf"/>
</dbReference>
<evidence type="ECO:0000256" key="2">
    <source>
        <dbReference type="ARBA" id="ARBA00022980"/>
    </source>
</evidence>
<keyword evidence="2" id="KW-0689">Ribosomal protein</keyword>
<gene>
    <name evidence="10" type="ORF">B9Z19DRAFT_1073637</name>
</gene>
<keyword evidence="3" id="KW-0687">Ribonucleoprotein</keyword>
<feature type="domain" description="Small ribosomal subunit protein uS10" evidence="9">
    <location>
        <begin position="89"/>
        <end position="186"/>
    </location>
</feature>
<evidence type="ECO:0000256" key="1">
    <source>
        <dbReference type="ARBA" id="ARBA00007102"/>
    </source>
</evidence>
<feature type="region of interest" description="Disordered" evidence="8">
    <location>
        <begin position="43"/>
        <end position="63"/>
    </location>
</feature>
<dbReference type="EMBL" id="NESQ01000018">
    <property type="protein sequence ID" value="PUU83015.1"/>
    <property type="molecule type" value="Genomic_DNA"/>
</dbReference>
<dbReference type="AlphaFoldDB" id="A0A2T7A5R9"/>
<feature type="coiled-coil region" evidence="7">
    <location>
        <begin position="268"/>
        <end position="299"/>
    </location>
</feature>
<evidence type="ECO:0000256" key="8">
    <source>
        <dbReference type="SAM" id="MobiDB-lite"/>
    </source>
</evidence>
<dbReference type="InterPro" id="IPR001848">
    <property type="entry name" value="Ribosomal_uS10"/>
</dbReference>
<dbReference type="GO" id="GO:1990904">
    <property type="term" value="C:ribonucleoprotein complex"/>
    <property type="evidence" value="ECO:0007669"/>
    <property type="project" value="UniProtKB-KW"/>
</dbReference>
<keyword evidence="11" id="KW-1185">Reference proteome</keyword>
<dbReference type="PANTHER" id="PTHR11700">
    <property type="entry name" value="30S RIBOSOMAL PROTEIN S10 FAMILY MEMBER"/>
    <property type="match status" value="1"/>
</dbReference>
<dbReference type="Pfam" id="PF00338">
    <property type="entry name" value="Ribosomal_S10"/>
    <property type="match status" value="1"/>
</dbReference>
<comment type="caution">
    <text evidence="10">The sequence shown here is derived from an EMBL/GenBank/DDBJ whole genome shotgun (WGS) entry which is preliminary data.</text>
</comment>
<evidence type="ECO:0000256" key="3">
    <source>
        <dbReference type="ARBA" id="ARBA00023274"/>
    </source>
</evidence>
<dbReference type="SMART" id="SM01403">
    <property type="entry name" value="Ribosomal_S10"/>
    <property type="match status" value="1"/>
</dbReference>
<accession>A0A2T7A5R9</accession>
<dbReference type="Gene3D" id="3.30.70.600">
    <property type="entry name" value="Ribosomal protein S10 domain"/>
    <property type="match status" value="1"/>
</dbReference>
<evidence type="ECO:0000259" key="9">
    <source>
        <dbReference type="SMART" id="SM01403"/>
    </source>
</evidence>
<dbReference type="InterPro" id="IPR027486">
    <property type="entry name" value="Ribosomal_uS10_dom"/>
</dbReference>
<feature type="compositionally biased region" description="Basic and acidic residues" evidence="8">
    <location>
        <begin position="416"/>
        <end position="433"/>
    </location>
</feature>
<protein>
    <recommendedName>
        <fullName evidence="4">Small ribosomal subunit protein uS10m</fullName>
    </recommendedName>
    <alternativeName>
        <fullName evidence="5">37S ribosomal protein S10, mitochondrial</fullName>
    </alternativeName>
    <alternativeName>
        <fullName evidence="6">Mitochondrial ribosomal small subunit protein 10</fullName>
    </alternativeName>
</protein>
<dbReference type="NCBIfam" id="TIGR01049">
    <property type="entry name" value="rpsJ_bact"/>
    <property type="match status" value="1"/>
</dbReference>
<feature type="region of interest" description="Disordered" evidence="8">
    <location>
        <begin position="314"/>
        <end position="454"/>
    </location>
</feature>
<dbReference type="OrthoDB" id="366214at2759"/>
<comment type="similarity">
    <text evidence="1">Belongs to the universal ribosomal protein uS10 family.</text>
</comment>
<dbReference type="GO" id="GO:0006412">
    <property type="term" value="P:translation"/>
    <property type="evidence" value="ECO:0007669"/>
    <property type="project" value="InterPro"/>
</dbReference>
<reference evidence="10 11" key="1">
    <citation type="submission" date="2017-04" db="EMBL/GenBank/DDBJ databases">
        <title>Draft genome sequence of Tuber borchii Vittad., a whitish edible truffle.</title>
        <authorList>
            <consortium name="DOE Joint Genome Institute"/>
            <person name="Murat C."/>
            <person name="Kuo A."/>
            <person name="Barry K.W."/>
            <person name="Clum A."/>
            <person name="Dockter R.B."/>
            <person name="Fauchery L."/>
            <person name="Iotti M."/>
            <person name="Kohler A."/>
            <person name="Labutti K."/>
            <person name="Lindquist E.A."/>
            <person name="Lipzen A."/>
            <person name="Ohm R.A."/>
            <person name="Wang M."/>
            <person name="Grigoriev I.V."/>
            <person name="Zambonelli A."/>
            <person name="Martin F.M."/>
        </authorList>
    </citation>
    <scope>NUCLEOTIDE SEQUENCE [LARGE SCALE GENOMIC DNA]</scope>
    <source>
        <strain evidence="10 11">Tbo3840</strain>
    </source>
</reference>
<sequence>MFAFRSWSAATHVRTIRRPLAVCSVLPRSGFSAAALLRQEVAEETSTSNPDVEAADTDADPEPRIPLSIQSVWYRPFRRKAEYGLPVCDLQIRSYSVRNLEFMCDFALRAAYYLNLPASGPVPLPRKTERWTVPRGHFVHKKSQENFERVTYKRLIQIKDGHPETVEIWLAYLKKHQFYGTGMKANVWGFEELGVGKRMNVSLDNLRDVATKPKWAHSGVGKTLETAERAAEILNSPEYRALADKTDLDEAKRELLQAVPLGTVGGLEEASEAELDEAIQKVEEEAMKAEESKEEAEINAVDQIVDEAAELGEEPIELDGLSDTAATPSLVVEEESKDVSDVPAEELFPTPIETASPVSESQPLAMEEAKEISEATSAQDSLAGPSETAPPAREEEPRPEAVSQDNTTQTTPEVIEAQKAEAEVETEVKKVVEETAVDGTTREDAGEPKQEKKD</sequence>
<dbReference type="GO" id="GO:0005840">
    <property type="term" value="C:ribosome"/>
    <property type="evidence" value="ECO:0007669"/>
    <property type="project" value="UniProtKB-KW"/>
</dbReference>
<dbReference type="SUPFAM" id="SSF54999">
    <property type="entry name" value="Ribosomal protein S10"/>
    <property type="match status" value="1"/>
</dbReference>
<organism evidence="10 11">
    <name type="scientific">Tuber borchii</name>
    <name type="common">White truffle</name>
    <dbReference type="NCBI Taxonomy" id="42251"/>
    <lineage>
        <taxon>Eukaryota</taxon>
        <taxon>Fungi</taxon>
        <taxon>Dikarya</taxon>
        <taxon>Ascomycota</taxon>
        <taxon>Pezizomycotina</taxon>
        <taxon>Pezizomycetes</taxon>
        <taxon>Pezizales</taxon>
        <taxon>Tuberaceae</taxon>
        <taxon>Tuber</taxon>
    </lineage>
</organism>
<evidence type="ECO:0000256" key="7">
    <source>
        <dbReference type="SAM" id="Coils"/>
    </source>
</evidence>
<dbReference type="STRING" id="42251.A0A2T7A5R9"/>
<feature type="compositionally biased region" description="Polar residues" evidence="8">
    <location>
        <begin position="403"/>
        <end position="412"/>
    </location>
</feature>
<dbReference type="FunFam" id="3.30.70.600:FF:000003">
    <property type="entry name" value="30S ribosomal protein S10"/>
    <property type="match status" value="1"/>
</dbReference>
<dbReference type="Proteomes" id="UP000244722">
    <property type="component" value="Unassembled WGS sequence"/>
</dbReference>
<feature type="compositionally biased region" description="Basic and acidic residues" evidence="8">
    <location>
        <begin position="440"/>
        <end position="454"/>
    </location>
</feature>
<dbReference type="GO" id="GO:0003735">
    <property type="term" value="F:structural constituent of ribosome"/>
    <property type="evidence" value="ECO:0007669"/>
    <property type="project" value="InterPro"/>
</dbReference>
<proteinExistence type="inferred from homology"/>
<name>A0A2T7A5R9_TUBBO</name>